<organism evidence="10 11">
    <name type="scientific">Pseudovirgaria hyperparasitica</name>
    <dbReference type="NCBI Taxonomy" id="470096"/>
    <lineage>
        <taxon>Eukaryota</taxon>
        <taxon>Fungi</taxon>
        <taxon>Dikarya</taxon>
        <taxon>Ascomycota</taxon>
        <taxon>Pezizomycotina</taxon>
        <taxon>Dothideomycetes</taxon>
        <taxon>Dothideomycetes incertae sedis</taxon>
        <taxon>Acrospermales</taxon>
        <taxon>Acrospermaceae</taxon>
        <taxon>Pseudovirgaria</taxon>
    </lineage>
</organism>
<proteinExistence type="inferred from homology"/>
<evidence type="ECO:0000256" key="7">
    <source>
        <dbReference type="PROSITE-ProRule" id="PRU01393"/>
    </source>
</evidence>
<dbReference type="GeneID" id="54487587"/>
<evidence type="ECO:0000313" key="10">
    <source>
        <dbReference type="EMBL" id="KAF2760867.1"/>
    </source>
</evidence>
<keyword evidence="5 7" id="KW-0378">Hydrolase</keyword>
<feature type="compositionally biased region" description="Low complexity" evidence="8">
    <location>
        <begin position="13"/>
        <end position="24"/>
    </location>
</feature>
<dbReference type="SUPFAM" id="SSF54001">
    <property type="entry name" value="Cysteine proteinases"/>
    <property type="match status" value="1"/>
</dbReference>
<reference evidence="10" key="1">
    <citation type="journal article" date="2020" name="Stud. Mycol.">
        <title>101 Dothideomycetes genomes: a test case for predicting lifestyles and emergence of pathogens.</title>
        <authorList>
            <person name="Haridas S."/>
            <person name="Albert R."/>
            <person name="Binder M."/>
            <person name="Bloem J."/>
            <person name="Labutti K."/>
            <person name="Salamov A."/>
            <person name="Andreopoulos B."/>
            <person name="Baker S."/>
            <person name="Barry K."/>
            <person name="Bills G."/>
            <person name="Bluhm B."/>
            <person name="Cannon C."/>
            <person name="Castanera R."/>
            <person name="Culley D."/>
            <person name="Daum C."/>
            <person name="Ezra D."/>
            <person name="Gonzalez J."/>
            <person name="Henrissat B."/>
            <person name="Kuo A."/>
            <person name="Liang C."/>
            <person name="Lipzen A."/>
            <person name="Lutzoni F."/>
            <person name="Magnuson J."/>
            <person name="Mondo S."/>
            <person name="Nolan M."/>
            <person name="Ohm R."/>
            <person name="Pangilinan J."/>
            <person name="Park H.-J."/>
            <person name="Ramirez L."/>
            <person name="Alfaro M."/>
            <person name="Sun H."/>
            <person name="Tritt A."/>
            <person name="Yoshinaga Y."/>
            <person name="Zwiers L.-H."/>
            <person name="Turgeon B."/>
            <person name="Goodwin S."/>
            <person name="Spatafora J."/>
            <person name="Crous P."/>
            <person name="Grigoriev I."/>
        </authorList>
    </citation>
    <scope>NUCLEOTIDE SEQUENCE</scope>
    <source>
        <strain evidence="10">CBS 121739</strain>
    </source>
</reference>
<dbReference type="EC" id="3.4.19.12" evidence="2 7"/>
<comment type="similarity">
    <text evidence="7">Belongs to the peptidase C12 family.</text>
</comment>
<keyword evidence="6 7" id="KW-0788">Thiol protease</keyword>
<accession>A0A6A6WGV0</accession>
<dbReference type="RefSeq" id="XP_033603318.1">
    <property type="nucleotide sequence ID" value="XM_033746533.1"/>
</dbReference>
<feature type="active site" description="Nucleophile" evidence="7">
    <location>
        <position position="131"/>
    </location>
</feature>
<feature type="region of interest" description="Disordered" evidence="8">
    <location>
        <begin position="206"/>
        <end position="243"/>
    </location>
</feature>
<dbReference type="GO" id="GO:0006511">
    <property type="term" value="P:ubiquitin-dependent protein catabolic process"/>
    <property type="evidence" value="ECO:0007669"/>
    <property type="project" value="UniProtKB-UniRule"/>
</dbReference>
<dbReference type="PANTHER" id="PTHR10589">
    <property type="entry name" value="UBIQUITIN CARBOXYL-TERMINAL HYDROLASE"/>
    <property type="match status" value="1"/>
</dbReference>
<dbReference type="PANTHER" id="PTHR10589:SF29">
    <property type="entry name" value="UBIQUITIN CARBOXYL-TERMINAL HYDROLASE"/>
    <property type="match status" value="1"/>
</dbReference>
<gene>
    <name evidence="10" type="ORF">EJ05DRAFT_497439</name>
</gene>
<dbReference type="GO" id="GO:0004843">
    <property type="term" value="F:cysteine-type deubiquitinase activity"/>
    <property type="evidence" value="ECO:0007669"/>
    <property type="project" value="UniProtKB-UniRule"/>
</dbReference>
<evidence type="ECO:0000259" key="9">
    <source>
        <dbReference type="PROSITE" id="PS52048"/>
    </source>
</evidence>
<evidence type="ECO:0000256" key="3">
    <source>
        <dbReference type="ARBA" id="ARBA00022670"/>
    </source>
</evidence>
<comment type="catalytic activity">
    <reaction evidence="1 7">
        <text>Thiol-dependent hydrolysis of ester, thioester, amide, peptide and isopeptide bonds formed by the C-terminal Gly of ubiquitin (a 76-residue protein attached to proteins as an intracellular targeting signal).</text>
        <dbReference type="EC" id="3.4.19.12"/>
    </reaction>
</comment>
<evidence type="ECO:0000256" key="1">
    <source>
        <dbReference type="ARBA" id="ARBA00000707"/>
    </source>
</evidence>
<dbReference type="PROSITE" id="PS52048">
    <property type="entry name" value="UCH_DOMAIN"/>
    <property type="match status" value="1"/>
</dbReference>
<keyword evidence="11" id="KW-1185">Reference proteome</keyword>
<protein>
    <recommendedName>
        <fullName evidence="2 7">ubiquitinyl hydrolase 1</fullName>
        <ecNumber evidence="2 7">3.4.19.12</ecNumber>
    </recommendedName>
</protein>
<keyword evidence="4 7" id="KW-0833">Ubl conjugation pathway</keyword>
<feature type="domain" description="UCH catalytic" evidence="9">
    <location>
        <begin position="52"/>
        <end position="313"/>
    </location>
</feature>
<evidence type="ECO:0000256" key="8">
    <source>
        <dbReference type="SAM" id="MobiDB-lite"/>
    </source>
</evidence>
<dbReference type="GO" id="GO:0016579">
    <property type="term" value="P:protein deubiquitination"/>
    <property type="evidence" value="ECO:0007669"/>
    <property type="project" value="TreeGrafter"/>
</dbReference>
<dbReference type="GO" id="GO:0005737">
    <property type="term" value="C:cytoplasm"/>
    <property type="evidence" value="ECO:0007669"/>
    <property type="project" value="TreeGrafter"/>
</dbReference>
<evidence type="ECO:0000256" key="6">
    <source>
        <dbReference type="ARBA" id="ARBA00022807"/>
    </source>
</evidence>
<feature type="region of interest" description="Disordered" evidence="8">
    <location>
        <begin position="1"/>
        <end position="29"/>
    </location>
</feature>
<dbReference type="InterPro" id="IPR038765">
    <property type="entry name" value="Papain-like_cys_pep_sf"/>
</dbReference>
<dbReference type="Proteomes" id="UP000799437">
    <property type="component" value="Unassembled WGS sequence"/>
</dbReference>
<dbReference type="AlphaFoldDB" id="A0A6A6WGV0"/>
<evidence type="ECO:0000313" key="11">
    <source>
        <dbReference type="Proteomes" id="UP000799437"/>
    </source>
</evidence>
<dbReference type="OrthoDB" id="1924260at2759"/>
<keyword evidence="3 7" id="KW-0645">Protease</keyword>
<name>A0A6A6WGV0_9PEZI</name>
<dbReference type="InterPro" id="IPR001578">
    <property type="entry name" value="Peptidase_C12_UCH"/>
</dbReference>
<sequence>MSPPRKRVKTSEDGSSSPSRSGPDTLVNGSVGKYSKSITHGATAQDKATWQGFCDIESEPALLNVMLREWGVRSARVREIFSLDDLGAEYSPKHVFGLVFCYQYFEPDYGMHEKSCPEHIWFANQLSTSSCATVTMLNILNNVPGLVLGENLQSFKDFTRTFEPFPRGEALAEFEFVKRIHNSFATRSDMMNFDLQMKGSFDTAMKAKAQQARREAQQAKQKARTGKTSTPRKKKKRKADDESDAEAAFHYQAFLPIGNELWKLDGMDYYPEKLGTFEEGQDWTEVFRPLLEERILLLSEQYGAEVNLMCLHKDEAAELREHLAQNIVSIRAADARLDTLQPDWRNFLEEDPGLIVGPNTDLGIDEDYLAKIKVPLPVQHRIDEDSPTMLIDFRTRLVDKQKAIDQSVLQVATADERQESEHARDSRSDYRSFHYQYLVELANAGCLRDVAEDVRAAKEAKGK</sequence>
<evidence type="ECO:0000256" key="5">
    <source>
        <dbReference type="ARBA" id="ARBA00022801"/>
    </source>
</evidence>
<dbReference type="InterPro" id="IPR036959">
    <property type="entry name" value="Peptidase_C12_UCH_sf"/>
</dbReference>
<dbReference type="Gene3D" id="3.40.532.10">
    <property type="entry name" value="Peptidase C12, ubiquitin carboxyl-terminal hydrolase"/>
    <property type="match status" value="1"/>
</dbReference>
<evidence type="ECO:0000256" key="2">
    <source>
        <dbReference type="ARBA" id="ARBA00012759"/>
    </source>
</evidence>
<feature type="site" description="Transition state stabilizer" evidence="7">
    <location>
        <position position="125"/>
    </location>
</feature>
<dbReference type="Pfam" id="PF01088">
    <property type="entry name" value="Peptidase_C12"/>
    <property type="match status" value="1"/>
</dbReference>
<feature type="compositionally biased region" description="Basic residues" evidence="8">
    <location>
        <begin position="221"/>
        <end position="237"/>
    </location>
</feature>
<feature type="active site" description="Proton donor" evidence="7">
    <location>
        <position position="250"/>
    </location>
</feature>
<evidence type="ECO:0000256" key="4">
    <source>
        <dbReference type="ARBA" id="ARBA00022786"/>
    </source>
</evidence>
<dbReference type="EMBL" id="ML996567">
    <property type="protein sequence ID" value="KAF2760867.1"/>
    <property type="molecule type" value="Genomic_DNA"/>
</dbReference>
<feature type="site" description="Important for enzyme activity" evidence="7">
    <location>
        <position position="265"/>
    </location>
</feature>